<dbReference type="AlphaFoldDB" id="A0A0F3IT28"/>
<feature type="active site" description="Proton donor" evidence="13">
    <location>
        <position position="102"/>
    </location>
</feature>
<keyword evidence="9 12" id="KW-0560">Oxidoreductase</keyword>
<evidence type="ECO:0000313" key="16">
    <source>
        <dbReference type="EMBL" id="KJV09866.1"/>
    </source>
</evidence>
<comment type="cofactor">
    <cofactor evidence="1 12 14">
        <name>FMN</name>
        <dbReference type="ChEBI" id="CHEBI:58210"/>
    </cofactor>
</comment>
<dbReference type="PROSITE" id="PS01136">
    <property type="entry name" value="UPF0034"/>
    <property type="match status" value="1"/>
</dbReference>
<evidence type="ECO:0000256" key="3">
    <source>
        <dbReference type="ARBA" id="ARBA00022555"/>
    </source>
</evidence>
<proteinExistence type="inferred from homology"/>
<dbReference type="InterPro" id="IPR024036">
    <property type="entry name" value="tRNA-dHydroUridine_Synthase_C"/>
</dbReference>
<evidence type="ECO:0000256" key="6">
    <source>
        <dbReference type="ARBA" id="ARBA00022694"/>
    </source>
</evidence>
<evidence type="ECO:0000259" key="15">
    <source>
        <dbReference type="Pfam" id="PF01207"/>
    </source>
</evidence>
<evidence type="ECO:0000256" key="14">
    <source>
        <dbReference type="PIRSR" id="PIRSR006621-2"/>
    </source>
</evidence>
<name>A0A0F3IT28_9PROT</name>
<feature type="binding site" evidence="14">
    <location>
        <begin position="226"/>
        <end position="227"/>
    </location>
    <ligand>
        <name>FMN</name>
        <dbReference type="ChEBI" id="CHEBI:58210"/>
    </ligand>
</feature>
<organism evidence="16 17">
    <name type="scientific">Elstera litoralis</name>
    <dbReference type="NCBI Taxonomy" id="552518"/>
    <lineage>
        <taxon>Bacteria</taxon>
        <taxon>Pseudomonadati</taxon>
        <taxon>Pseudomonadota</taxon>
        <taxon>Alphaproteobacteria</taxon>
        <taxon>Rhodospirillales</taxon>
        <taxon>Rhodospirillaceae</taxon>
        <taxon>Elstera</taxon>
    </lineage>
</organism>
<evidence type="ECO:0000256" key="10">
    <source>
        <dbReference type="ARBA" id="ARBA00048205"/>
    </source>
</evidence>
<dbReference type="Proteomes" id="UP000033774">
    <property type="component" value="Unassembled WGS sequence"/>
</dbReference>
<dbReference type="PANTHER" id="PTHR45846">
    <property type="entry name" value="TRNA-DIHYDROURIDINE(47) SYNTHASE [NAD(P)(+)]-LIKE"/>
    <property type="match status" value="1"/>
</dbReference>
<dbReference type="InterPro" id="IPR035587">
    <property type="entry name" value="DUS-like_FMN-bd"/>
</dbReference>
<feature type="binding site" evidence="14">
    <location>
        <position position="72"/>
    </location>
    <ligand>
        <name>FMN</name>
        <dbReference type="ChEBI" id="CHEBI:58210"/>
    </ligand>
</feature>
<keyword evidence="17" id="KW-1185">Reference proteome</keyword>
<dbReference type="GO" id="GO:0000049">
    <property type="term" value="F:tRNA binding"/>
    <property type="evidence" value="ECO:0007669"/>
    <property type="project" value="UniProtKB-KW"/>
</dbReference>
<dbReference type="OrthoDB" id="9783413at2"/>
<dbReference type="InterPro" id="IPR013785">
    <property type="entry name" value="Aldolase_TIM"/>
</dbReference>
<dbReference type="InterPro" id="IPR001269">
    <property type="entry name" value="DUS_fam"/>
</dbReference>
<evidence type="ECO:0000256" key="5">
    <source>
        <dbReference type="ARBA" id="ARBA00022643"/>
    </source>
</evidence>
<dbReference type="PIRSF" id="PIRSF006621">
    <property type="entry name" value="Dus"/>
    <property type="match status" value="1"/>
</dbReference>
<dbReference type="CDD" id="cd02801">
    <property type="entry name" value="DUS_like_FMN"/>
    <property type="match status" value="1"/>
</dbReference>
<feature type="domain" description="DUS-like FMN-binding" evidence="15">
    <location>
        <begin position="15"/>
        <end position="309"/>
    </location>
</feature>
<evidence type="ECO:0000256" key="12">
    <source>
        <dbReference type="PIRNR" id="PIRNR006621"/>
    </source>
</evidence>
<dbReference type="RefSeq" id="WP_045775505.1">
    <property type="nucleotide sequence ID" value="NZ_LAJY01000198.1"/>
</dbReference>
<keyword evidence="8" id="KW-0694">RNA-binding</keyword>
<dbReference type="InterPro" id="IPR018517">
    <property type="entry name" value="tRNA_hU_synthase_CS"/>
</dbReference>
<evidence type="ECO:0000256" key="11">
    <source>
        <dbReference type="ARBA" id="ARBA00048802"/>
    </source>
</evidence>
<keyword evidence="6 12" id="KW-0819">tRNA processing</keyword>
<dbReference type="Gene3D" id="1.10.1200.80">
    <property type="entry name" value="Putative flavin oxidoreducatase, domain 2"/>
    <property type="match status" value="1"/>
</dbReference>
<keyword evidence="4 12" id="KW-0285">Flavoprotein</keyword>
<comment type="caution">
    <text evidence="16">The sequence shown here is derived from an EMBL/GenBank/DDBJ whole genome shotgun (WGS) entry which is preliminary data.</text>
</comment>
<sequence length="334" mass="35167">MGVMIGSIALDAPVLLAPMSGISDLPFRRLVKRFGAGLVVSEMIASESLARGHKTTLAMAQTESDEQPAAVQLAGCDPAIMAEAARVNEGNGAAIIDINMGCPVKKVVNGQAGSALMRDEAKALAIIEAVVKAVSIPVTLKMRLGWDWDALNAPSLAKKAEAAGIRMITVHGRTRMQFYTGSADWTRVRATVSAVSVPVIVNGDIQSLADARAALDQSGAAGVMIGRGCCGRPWFAGQVAAYLARGERLPDPSLHEKALILQEHFEAVLGHYGVEQGLRIARKHLAWYGEALVAVDDPALTEFRAIVNRATQPEPVIAAMAPLFAAAAMRGMAA</sequence>
<feature type="binding site" evidence="14">
    <location>
        <position position="141"/>
    </location>
    <ligand>
        <name>FMN</name>
        <dbReference type="ChEBI" id="CHEBI:58210"/>
    </ligand>
</feature>
<dbReference type="SUPFAM" id="SSF51395">
    <property type="entry name" value="FMN-linked oxidoreductases"/>
    <property type="match status" value="1"/>
</dbReference>
<evidence type="ECO:0000256" key="4">
    <source>
        <dbReference type="ARBA" id="ARBA00022630"/>
    </source>
</evidence>
<keyword evidence="14" id="KW-0547">Nucleotide-binding</keyword>
<keyword evidence="7" id="KW-0521">NADP</keyword>
<reference evidence="16 17" key="1">
    <citation type="submission" date="2015-03" db="EMBL/GenBank/DDBJ databases">
        <title>Draft genome sequence of Elstera litoralis.</title>
        <authorList>
            <person name="Rahalkar M.C."/>
            <person name="Dhakephalkar P.K."/>
            <person name="Pore S.D."/>
            <person name="Arora P."/>
            <person name="Kapse N.G."/>
            <person name="Pandit P.S."/>
        </authorList>
    </citation>
    <scope>NUCLEOTIDE SEQUENCE [LARGE SCALE GENOMIC DNA]</scope>
    <source>
        <strain evidence="16 17">Dia-1</strain>
    </source>
</reference>
<keyword evidence="5 12" id="KW-0288">FMN</keyword>
<dbReference type="GO" id="GO:0050660">
    <property type="term" value="F:flavin adenine dinucleotide binding"/>
    <property type="evidence" value="ECO:0007669"/>
    <property type="project" value="InterPro"/>
</dbReference>
<evidence type="ECO:0000256" key="13">
    <source>
        <dbReference type="PIRSR" id="PIRSR006621-1"/>
    </source>
</evidence>
<dbReference type="Pfam" id="PF01207">
    <property type="entry name" value="Dus"/>
    <property type="match status" value="1"/>
</dbReference>
<dbReference type="Gene3D" id="3.20.20.70">
    <property type="entry name" value="Aldolase class I"/>
    <property type="match status" value="1"/>
</dbReference>
<keyword evidence="3" id="KW-0820">tRNA-binding</keyword>
<evidence type="ECO:0000256" key="9">
    <source>
        <dbReference type="ARBA" id="ARBA00023002"/>
    </source>
</evidence>
<dbReference type="PATRIC" id="fig|552518.3.peg.1001"/>
<dbReference type="EMBL" id="LAJY01000198">
    <property type="protein sequence ID" value="KJV09866.1"/>
    <property type="molecule type" value="Genomic_DNA"/>
</dbReference>
<evidence type="ECO:0000313" key="17">
    <source>
        <dbReference type="Proteomes" id="UP000033774"/>
    </source>
</evidence>
<protein>
    <recommendedName>
        <fullName evidence="12">tRNA-dihydrouridine synthase</fullName>
        <ecNumber evidence="12">1.3.1.-</ecNumber>
    </recommendedName>
</protein>
<dbReference type="PANTHER" id="PTHR45846:SF1">
    <property type="entry name" value="TRNA-DIHYDROURIDINE(47) SYNTHASE [NAD(P)(+)]-LIKE"/>
    <property type="match status" value="1"/>
</dbReference>
<comment type="catalytic activity">
    <reaction evidence="10">
        <text>a 5,6-dihydrouridine in tRNA + NADP(+) = a uridine in tRNA + NADPH + H(+)</text>
        <dbReference type="Rhea" id="RHEA:23624"/>
        <dbReference type="Rhea" id="RHEA-COMP:13339"/>
        <dbReference type="Rhea" id="RHEA-COMP:13887"/>
        <dbReference type="ChEBI" id="CHEBI:15378"/>
        <dbReference type="ChEBI" id="CHEBI:57783"/>
        <dbReference type="ChEBI" id="CHEBI:58349"/>
        <dbReference type="ChEBI" id="CHEBI:65315"/>
        <dbReference type="ChEBI" id="CHEBI:74443"/>
    </reaction>
</comment>
<dbReference type="InterPro" id="IPR004652">
    <property type="entry name" value="DusB-like"/>
</dbReference>
<gene>
    <name evidence="16" type="ORF">VZ95_08705</name>
</gene>
<dbReference type="EC" id="1.3.1.-" evidence="12"/>
<comment type="function">
    <text evidence="2 12">Catalyzes the synthesis of 5,6-dihydrouridine (D), a modified base found in the D-loop of most tRNAs, via the reduction of the C5-C6 double bond in target uridines.</text>
</comment>
<evidence type="ECO:0000256" key="7">
    <source>
        <dbReference type="ARBA" id="ARBA00022857"/>
    </source>
</evidence>
<comment type="catalytic activity">
    <reaction evidence="11">
        <text>a 5,6-dihydrouridine in tRNA + NAD(+) = a uridine in tRNA + NADH + H(+)</text>
        <dbReference type="Rhea" id="RHEA:54452"/>
        <dbReference type="Rhea" id="RHEA-COMP:13339"/>
        <dbReference type="Rhea" id="RHEA-COMP:13887"/>
        <dbReference type="ChEBI" id="CHEBI:15378"/>
        <dbReference type="ChEBI" id="CHEBI:57540"/>
        <dbReference type="ChEBI" id="CHEBI:57945"/>
        <dbReference type="ChEBI" id="CHEBI:65315"/>
        <dbReference type="ChEBI" id="CHEBI:74443"/>
    </reaction>
</comment>
<dbReference type="GO" id="GO:0017150">
    <property type="term" value="F:tRNA dihydrouridine synthase activity"/>
    <property type="evidence" value="ECO:0007669"/>
    <property type="project" value="InterPro"/>
</dbReference>
<dbReference type="NCBIfam" id="TIGR00737">
    <property type="entry name" value="nifR3_yhdG"/>
    <property type="match status" value="1"/>
</dbReference>
<evidence type="ECO:0000256" key="1">
    <source>
        <dbReference type="ARBA" id="ARBA00001917"/>
    </source>
</evidence>
<accession>A0A0F3IT28</accession>
<evidence type="ECO:0000256" key="8">
    <source>
        <dbReference type="ARBA" id="ARBA00022884"/>
    </source>
</evidence>
<feature type="binding site" evidence="14">
    <location>
        <position position="171"/>
    </location>
    <ligand>
        <name>FMN</name>
        <dbReference type="ChEBI" id="CHEBI:58210"/>
    </ligand>
</feature>
<evidence type="ECO:0000256" key="2">
    <source>
        <dbReference type="ARBA" id="ARBA00002790"/>
    </source>
</evidence>
<comment type="similarity">
    <text evidence="12">Belongs to the dus family.</text>
</comment>